<comment type="caution">
    <text evidence="2">The sequence shown here is derived from an EMBL/GenBank/DDBJ whole genome shotgun (WGS) entry which is preliminary data.</text>
</comment>
<dbReference type="CDD" id="cd12148">
    <property type="entry name" value="fungal_TF_MHR"/>
    <property type="match status" value="1"/>
</dbReference>
<name>A0A2U1JFM9_SMIAN</name>
<feature type="region of interest" description="Disordered" evidence="1">
    <location>
        <begin position="739"/>
        <end position="759"/>
    </location>
</feature>
<keyword evidence="3" id="KW-1185">Reference proteome</keyword>
<evidence type="ECO:0000313" key="3">
    <source>
        <dbReference type="Proteomes" id="UP000245591"/>
    </source>
</evidence>
<accession>A0A2U1JFM9</accession>
<proteinExistence type="predicted"/>
<dbReference type="AlphaFoldDB" id="A0A2U1JFM9"/>
<reference evidence="2 3" key="1">
    <citation type="journal article" date="2018" name="MBio">
        <title>Comparative Genomics Reveals the Core Gene Toolbox for the Fungus-Insect Symbiosis.</title>
        <authorList>
            <person name="Wang Y."/>
            <person name="Stata M."/>
            <person name="Wang W."/>
            <person name="Stajich J.E."/>
            <person name="White M.M."/>
            <person name="Moncalvo J.M."/>
        </authorList>
    </citation>
    <scope>NUCLEOTIDE SEQUENCE [LARGE SCALE GENOMIC DNA]</scope>
    <source>
        <strain evidence="2 3">AUS-126-30</strain>
    </source>
</reference>
<dbReference type="EMBL" id="MBFU01000005">
    <property type="protein sequence ID" value="PWA03733.1"/>
    <property type="molecule type" value="Genomic_DNA"/>
</dbReference>
<evidence type="ECO:0000256" key="1">
    <source>
        <dbReference type="SAM" id="MobiDB-lite"/>
    </source>
</evidence>
<organism evidence="2 3">
    <name type="scientific">Smittium angustum</name>
    <dbReference type="NCBI Taxonomy" id="133377"/>
    <lineage>
        <taxon>Eukaryota</taxon>
        <taxon>Fungi</taxon>
        <taxon>Fungi incertae sedis</taxon>
        <taxon>Zoopagomycota</taxon>
        <taxon>Kickxellomycotina</taxon>
        <taxon>Harpellomycetes</taxon>
        <taxon>Harpellales</taxon>
        <taxon>Legeriomycetaceae</taxon>
        <taxon>Smittium</taxon>
    </lineage>
</organism>
<gene>
    <name evidence="2" type="ORF">BB558_000098</name>
</gene>
<dbReference type="Proteomes" id="UP000245591">
    <property type="component" value="Unassembled WGS sequence"/>
</dbReference>
<protein>
    <recommendedName>
        <fullName evidence="4">Transcription factor domain-containing protein</fullName>
    </recommendedName>
</protein>
<feature type="compositionally biased region" description="Polar residues" evidence="1">
    <location>
        <begin position="750"/>
        <end position="759"/>
    </location>
</feature>
<evidence type="ECO:0008006" key="4">
    <source>
        <dbReference type="Google" id="ProtNLM"/>
    </source>
</evidence>
<sequence>MYDISKDSNPEIFNDIKYGLPIPNSSKLQELCLILPHVFPTLTIPMRFFEFTNGITNRKYPYYFIFSVLAVGIKRIKTSRTQQDKTLETLYAQKSLELMKLDKSFDPLIIWACSFILGYSTDTNDQKSSNKAIDINNNTERIIQKYNDDEMEFRRRVWWVYYNRVANHYMFNGNYITFEQRDIVVNPPRNDFKWRYGGDIGECDNKELKILNHKANCGSESDFPHDYYYLIVNVTSLRKNITTFVTKRWRKDRLNEDQTNMRLIFYIDKLQKFKNEIDKIFEEKIPQTRDIYIKYKGTIKLILDTESYLFGYLIKSMYYSTLIYLYQSELIRDFNLKISPERVQAAKLQCINASVDQMNLVESYIKYVPANYQEHTSIFKSMDASITFSNFFFINDPTIKEKYVGYYNRMVSVYNSFGKNSDVISSLNLFIKYIIDVKTKANEQNKKLKHLHKNMAPFGISESDIDPWIAPKYGSPFHLQCCGKGNFSILDISEYLEEKITTTNIFAEDNHADAYEQVIKSPIIEINLDNKEMNRQLDKANNYPLNFGNIPVIKKTVLLKSNDKKYVGYYNRMVSVYNSFGKNSDVISSLNLFIKYIIDVKTKANEQNKKLKHLHKNMAPFGISESDIDPWIAPKYGSPFHLQCCGKGNFSILDISEYLEEKITTTNIFAEDNHADAYEQVIKSPIIEINLDNKEMNRQLDKANNYPLNFGNIPVIKKTVLLKSNDNMDSFMSFLANTKQESPRTKKESNIASEPIQTTSFNEEIGRSQYIYGNTTLKISKSTSSNKKAKLDKMDIKNLLN</sequence>
<evidence type="ECO:0000313" key="2">
    <source>
        <dbReference type="EMBL" id="PWA03733.1"/>
    </source>
</evidence>